<evidence type="ECO:0000313" key="1">
    <source>
        <dbReference type="EMBL" id="TLD40701.1"/>
    </source>
</evidence>
<comment type="caution">
    <text evidence="1">The sequence shown here is derived from an EMBL/GenBank/DDBJ whole genome shotgun (WGS) entry which is preliminary data.</text>
</comment>
<protein>
    <submittedName>
        <fullName evidence="1">Putative transcriptional regulator</fullName>
    </submittedName>
</protein>
<dbReference type="SUPFAM" id="SSF46785">
    <property type="entry name" value="Winged helix' DNA-binding domain"/>
    <property type="match status" value="1"/>
</dbReference>
<gene>
    <name evidence="1" type="ORF">JETT_3033</name>
</gene>
<dbReference type="Proteomes" id="UP000319783">
    <property type="component" value="Unassembled WGS sequence"/>
</dbReference>
<sequence length="124" mass="14419">MRVKKVKIGIKSLKDVLNDTKEAMRKLERGEKVKPEKELYFESIKGFRKAITPKRVELLHVIKEKHPKSLQELARLSKRDIKSIVTDIAILEELGLVDMKRKKEGRKESIPTVEYNKINLEIAV</sequence>
<reference evidence="1 2" key="1">
    <citation type="submission" date="2019-04" db="EMBL/GenBank/DDBJ databases">
        <title>Genome of a novel bacterium Candidatus Jettenia ecosi reconstructed from metagenome of an anammox bioreactor.</title>
        <authorList>
            <person name="Mardanov A.V."/>
            <person name="Beletsky A.V."/>
            <person name="Ravin N.V."/>
            <person name="Botchkova E.A."/>
            <person name="Litti Y.V."/>
            <person name="Nozhevnikova A.N."/>
        </authorList>
    </citation>
    <scope>NUCLEOTIDE SEQUENCE [LARGE SCALE GENOMIC DNA]</scope>
    <source>
        <strain evidence="1">J2</strain>
    </source>
</reference>
<dbReference type="InterPro" id="IPR036390">
    <property type="entry name" value="WH_DNA-bd_sf"/>
</dbReference>
<name>A0A533QDG1_9BACT</name>
<evidence type="ECO:0000313" key="2">
    <source>
        <dbReference type="Proteomes" id="UP000319783"/>
    </source>
</evidence>
<dbReference type="AlphaFoldDB" id="A0A533QDG1"/>
<proteinExistence type="predicted"/>
<dbReference type="EMBL" id="SULG01000085">
    <property type="protein sequence ID" value="TLD40701.1"/>
    <property type="molecule type" value="Genomic_DNA"/>
</dbReference>
<accession>A0A533QDG1</accession>
<organism evidence="1 2">
    <name type="scientific">Candidatus Jettenia ecosi</name>
    <dbReference type="NCBI Taxonomy" id="2494326"/>
    <lineage>
        <taxon>Bacteria</taxon>
        <taxon>Pseudomonadati</taxon>
        <taxon>Planctomycetota</taxon>
        <taxon>Candidatus Brocadiia</taxon>
        <taxon>Candidatus Brocadiales</taxon>
        <taxon>Candidatus Brocadiaceae</taxon>
        <taxon>Candidatus Jettenia</taxon>
    </lineage>
</organism>
<dbReference type="Pfam" id="PF25212">
    <property type="entry name" value="HVO_A0114"/>
    <property type="match status" value="1"/>
</dbReference>